<dbReference type="OrthoDB" id="128564at2"/>
<evidence type="ECO:0000256" key="1">
    <source>
        <dbReference type="SAM" id="MobiDB-lite"/>
    </source>
</evidence>
<organism evidence="4 5">
    <name type="scientific">Enemella evansiae</name>
    <dbReference type="NCBI Taxonomy" id="2016499"/>
    <lineage>
        <taxon>Bacteria</taxon>
        <taxon>Bacillati</taxon>
        <taxon>Actinomycetota</taxon>
        <taxon>Actinomycetes</taxon>
        <taxon>Propionibacteriales</taxon>
        <taxon>Propionibacteriaceae</taxon>
        <taxon>Enemella</taxon>
    </lineage>
</organism>
<dbReference type="Pfam" id="PF20171">
    <property type="entry name" value="OpcA_G6PD_C"/>
    <property type="match status" value="1"/>
</dbReference>
<dbReference type="EMBL" id="NMVO01000012">
    <property type="protein sequence ID" value="OYO14629.1"/>
    <property type="molecule type" value="Genomic_DNA"/>
</dbReference>
<dbReference type="Proteomes" id="UP000215896">
    <property type="component" value="Unassembled WGS sequence"/>
</dbReference>
<comment type="caution">
    <text evidence="4">The sequence shown here is derived from an EMBL/GenBank/DDBJ whole genome shotgun (WGS) entry which is preliminary data.</text>
</comment>
<feature type="compositionally biased region" description="Basic residues" evidence="1">
    <location>
        <begin position="336"/>
        <end position="356"/>
    </location>
</feature>
<feature type="compositionally biased region" description="Low complexity" evidence="1">
    <location>
        <begin position="426"/>
        <end position="438"/>
    </location>
</feature>
<dbReference type="Pfam" id="PF10128">
    <property type="entry name" value="OpcA_G6PD_assem"/>
    <property type="match status" value="1"/>
</dbReference>
<evidence type="ECO:0000259" key="2">
    <source>
        <dbReference type="Pfam" id="PF10128"/>
    </source>
</evidence>
<proteinExistence type="predicted"/>
<evidence type="ECO:0000313" key="4">
    <source>
        <dbReference type="EMBL" id="OYO14629.1"/>
    </source>
</evidence>
<dbReference type="InterPro" id="IPR004555">
    <property type="entry name" value="G6PDH_assembly_OpcA"/>
</dbReference>
<dbReference type="PANTHER" id="PTHR38658:SF1">
    <property type="entry name" value="OXPP CYCLE PROTEIN OPCA-RELATED"/>
    <property type="match status" value="1"/>
</dbReference>
<protein>
    <submittedName>
        <fullName evidence="4">OxPP cycle protein OpcA</fullName>
    </submittedName>
</protein>
<dbReference type="AlphaFoldDB" id="A0A255GFK9"/>
<evidence type="ECO:0000313" key="5">
    <source>
        <dbReference type="Proteomes" id="UP000215896"/>
    </source>
</evidence>
<feature type="domain" description="Glucose-6-phosphate dehydrogenase assembly protein OpcA C-terminal" evidence="3">
    <location>
        <begin position="163"/>
        <end position="290"/>
    </location>
</feature>
<feature type="compositionally biased region" description="Low complexity" evidence="1">
    <location>
        <begin position="307"/>
        <end position="316"/>
    </location>
</feature>
<reference evidence="4 5" key="1">
    <citation type="submission" date="2017-07" db="EMBL/GenBank/DDBJ databases">
        <title>Draft whole genome sequences of clinical Proprionibacteriaceae strains.</title>
        <authorList>
            <person name="Bernier A.-M."/>
            <person name="Bernard K."/>
            <person name="Domingo M.-C."/>
        </authorList>
    </citation>
    <scope>NUCLEOTIDE SEQUENCE [LARGE SCALE GENOMIC DNA]</scope>
    <source>
        <strain evidence="4 5">NML 030167</strain>
    </source>
</reference>
<feature type="region of interest" description="Disordered" evidence="1">
    <location>
        <begin position="299"/>
        <end position="438"/>
    </location>
</feature>
<sequence>MIIELNDTTSAKIASSIVKARRSIGSPTSGMVLTLVVPTDEKNSEAALEACLAAGREHPSRILLVVTGKGRRHRLDAEVRIGEEPGEIIVLRVAGDVARHADSVVLPLLLPDSPVVVWWPGAAPDDPVRDQLGALANRRITDAMGSPRPLQALEARARNHARGDTDLTWTRLTPWRVLLAASLDQYPAPIISASVEASRDNAPADLLASWLEARLKVDVQRLTSRGPGITAVRMTTPAGDIAITRADGLLASYQVPGQPHRLVALRRRDVNQLLAEELRRMDADDIFEQAAQVLVKRLQRSKDNSSGTGRRAAVKGAARRTPEAKAAQAAVSGKTPAKKTAAKKATAKKTTKKAAKKAPASKTAAKKATASRSSTSKAPATRTSPRQTTAKKAAVAKKTPAQKSTAKKTAARKTPAKKTTARRNAPRTAPRTGGRTTG</sequence>
<feature type="compositionally biased region" description="Low complexity" evidence="1">
    <location>
        <begin position="357"/>
        <end position="404"/>
    </location>
</feature>
<dbReference type="InterPro" id="IPR046801">
    <property type="entry name" value="OpcA_G6PD_N"/>
</dbReference>
<feature type="compositionally biased region" description="Basic residues" evidence="1">
    <location>
        <begin position="405"/>
        <end position="425"/>
    </location>
</feature>
<name>A0A255GFK9_9ACTN</name>
<dbReference type="InterPro" id="IPR046802">
    <property type="entry name" value="OpcA_G6PD_C"/>
</dbReference>
<evidence type="ECO:0000259" key="3">
    <source>
        <dbReference type="Pfam" id="PF20171"/>
    </source>
</evidence>
<feature type="domain" description="Glucose-6-phosphate dehydrogenase assembly protein OpcA N-terminal" evidence="2">
    <location>
        <begin position="53"/>
        <end position="157"/>
    </location>
</feature>
<gene>
    <name evidence="4" type="ORF">CGZ94_08625</name>
</gene>
<dbReference type="RefSeq" id="WP_094403817.1">
    <property type="nucleotide sequence ID" value="NZ_NMVL01000027.1"/>
</dbReference>
<dbReference type="PANTHER" id="PTHR38658">
    <property type="entry name" value="OXPP CYCLE PROTEIN OPCA-RELATED"/>
    <property type="match status" value="1"/>
</dbReference>
<accession>A0A255GFK9</accession>
<keyword evidence="5" id="KW-1185">Reference proteome</keyword>